<dbReference type="Proteomes" id="UP000199611">
    <property type="component" value="Unassembled WGS sequence"/>
</dbReference>
<comment type="pathway">
    <text evidence="1 8">Amino-acid biosynthesis; L-isoleucine biosynthesis; L-isoleucine from 2-oxobutanoate: step 1/4.</text>
</comment>
<comment type="subunit">
    <text evidence="4 8">Dimer of large and small chains.</text>
</comment>
<proteinExistence type="inferred from homology"/>
<organism evidence="10 11">
    <name type="scientific">Thermodesulforhabdus norvegica</name>
    <dbReference type="NCBI Taxonomy" id="39841"/>
    <lineage>
        <taxon>Bacteria</taxon>
        <taxon>Pseudomonadati</taxon>
        <taxon>Thermodesulfobacteriota</taxon>
        <taxon>Syntrophobacteria</taxon>
        <taxon>Syntrophobacterales</taxon>
        <taxon>Thermodesulforhabdaceae</taxon>
        <taxon>Thermodesulforhabdus</taxon>
    </lineage>
</organism>
<comment type="catalytic activity">
    <reaction evidence="7 8">
        <text>2 pyruvate + H(+) = (2S)-2-acetolactate + CO2</text>
        <dbReference type="Rhea" id="RHEA:25249"/>
        <dbReference type="ChEBI" id="CHEBI:15361"/>
        <dbReference type="ChEBI" id="CHEBI:15378"/>
        <dbReference type="ChEBI" id="CHEBI:16526"/>
        <dbReference type="ChEBI" id="CHEBI:58476"/>
        <dbReference type="EC" id="2.2.1.6"/>
    </reaction>
</comment>
<dbReference type="NCBIfam" id="NF008864">
    <property type="entry name" value="PRK11895.1"/>
    <property type="match status" value="1"/>
</dbReference>
<keyword evidence="11" id="KW-1185">Reference proteome</keyword>
<dbReference type="PANTHER" id="PTHR30239:SF0">
    <property type="entry name" value="ACETOLACTATE SYNTHASE SMALL SUBUNIT 1, CHLOROPLASTIC"/>
    <property type="match status" value="1"/>
</dbReference>
<dbReference type="InterPro" id="IPR019455">
    <property type="entry name" value="Acetolactate_synth_ssu_C"/>
</dbReference>
<evidence type="ECO:0000256" key="6">
    <source>
        <dbReference type="ARBA" id="ARBA00023304"/>
    </source>
</evidence>
<dbReference type="PANTHER" id="PTHR30239">
    <property type="entry name" value="ACETOLACTATE SYNTHASE SMALL SUBUNIT"/>
    <property type="match status" value="1"/>
</dbReference>
<accession>A0A1I4RKJ7</accession>
<comment type="pathway">
    <text evidence="2 8">Amino-acid biosynthesis; L-valine biosynthesis; L-valine from pyruvate: step 1/4.</text>
</comment>
<evidence type="ECO:0000259" key="9">
    <source>
        <dbReference type="PROSITE" id="PS51671"/>
    </source>
</evidence>
<dbReference type="NCBIfam" id="TIGR00119">
    <property type="entry name" value="acolac_sm"/>
    <property type="match status" value="1"/>
</dbReference>
<protein>
    <recommendedName>
        <fullName evidence="8">Acetolactate synthase small subunit</fullName>
        <shortName evidence="8">AHAS</shortName>
        <shortName evidence="8">ALS</shortName>
        <ecNumber evidence="8">2.2.1.6</ecNumber>
    </recommendedName>
    <alternativeName>
        <fullName evidence="8">Acetohydroxy-acid synthase small subunit</fullName>
    </alternativeName>
</protein>
<dbReference type="InterPro" id="IPR054480">
    <property type="entry name" value="AHAS_small-like_ACT"/>
</dbReference>
<dbReference type="EMBL" id="FOUU01000001">
    <property type="protein sequence ID" value="SFM52616.1"/>
    <property type="molecule type" value="Genomic_DNA"/>
</dbReference>
<dbReference type="InterPro" id="IPR027271">
    <property type="entry name" value="Acetolactate_synth/TF_NikR_C"/>
</dbReference>
<dbReference type="UniPathway" id="UPA00049">
    <property type="reaction ID" value="UER00059"/>
</dbReference>
<dbReference type="UniPathway" id="UPA00047">
    <property type="reaction ID" value="UER00055"/>
</dbReference>
<keyword evidence="5 8" id="KW-0028">Amino-acid biosynthesis</keyword>
<evidence type="ECO:0000313" key="11">
    <source>
        <dbReference type="Proteomes" id="UP000199611"/>
    </source>
</evidence>
<dbReference type="AlphaFoldDB" id="A0A1I4RKJ7"/>
<dbReference type="STRING" id="39841.SAMN05660836_00662"/>
<keyword evidence="6 8" id="KW-0100">Branched-chain amino acid biosynthesis</keyword>
<dbReference type="FunFam" id="3.30.70.260:FF:000001">
    <property type="entry name" value="Acetolactate synthase, small subunit"/>
    <property type="match status" value="1"/>
</dbReference>
<dbReference type="EC" id="2.2.1.6" evidence="8"/>
<dbReference type="GO" id="GO:0003984">
    <property type="term" value="F:acetolactate synthase activity"/>
    <property type="evidence" value="ECO:0007669"/>
    <property type="project" value="UniProtKB-UniRule"/>
</dbReference>
<dbReference type="FunFam" id="3.30.70.1150:FF:000001">
    <property type="entry name" value="Acetolactate synthase small subunit"/>
    <property type="match status" value="1"/>
</dbReference>
<dbReference type="Gene3D" id="3.30.70.260">
    <property type="match status" value="1"/>
</dbReference>
<dbReference type="SUPFAM" id="SSF55021">
    <property type="entry name" value="ACT-like"/>
    <property type="match status" value="2"/>
</dbReference>
<evidence type="ECO:0000256" key="4">
    <source>
        <dbReference type="ARBA" id="ARBA00011744"/>
    </source>
</evidence>
<dbReference type="GO" id="GO:0009097">
    <property type="term" value="P:isoleucine biosynthetic process"/>
    <property type="evidence" value="ECO:0007669"/>
    <property type="project" value="UniProtKB-UniRule"/>
</dbReference>
<feature type="domain" description="ACT" evidence="9">
    <location>
        <begin position="14"/>
        <end position="88"/>
    </location>
</feature>
<name>A0A1I4RKJ7_9BACT</name>
<dbReference type="RefSeq" id="WP_093393434.1">
    <property type="nucleotide sequence ID" value="NZ_FOUU01000001.1"/>
</dbReference>
<evidence type="ECO:0000256" key="1">
    <source>
        <dbReference type="ARBA" id="ARBA00004974"/>
    </source>
</evidence>
<dbReference type="CDD" id="cd04878">
    <property type="entry name" value="ACT_AHAS"/>
    <property type="match status" value="1"/>
</dbReference>
<dbReference type="InterPro" id="IPR045865">
    <property type="entry name" value="ACT-like_dom_sf"/>
</dbReference>
<sequence>MSGNYRNNHDKRHTIGVLVENQPGVLSRVAGLFSGRGFNIESLTVAETNEPGMSRITLVTTGDEHIVEQIIKQLNKLINVIKVLDFRDTEFVEREMALIKVKADKQSRAEILRIVDIFRAKVVDVSPHSYIVEVTGDEGKIQAILDLLSEYGILELARTGKAAMARGKKDIQKR</sequence>
<evidence type="ECO:0000256" key="5">
    <source>
        <dbReference type="ARBA" id="ARBA00022605"/>
    </source>
</evidence>
<dbReference type="InterPro" id="IPR039557">
    <property type="entry name" value="AHAS_ACT"/>
</dbReference>
<evidence type="ECO:0000256" key="3">
    <source>
        <dbReference type="ARBA" id="ARBA00006341"/>
    </source>
</evidence>
<dbReference type="PROSITE" id="PS51671">
    <property type="entry name" value="ACT"/>
    <property type="match status" value="1"/>
</dbReference>
<dbReference type="Pfam" id="PF22629">
    <property type="entry name" value="ACT_AHAS_ss"/>
    <property type="match status" value="1"/>
</dbReference>
<dbReference type="GO" id="GO:0005829">
    <property type="term" value="C:cytosol"/>
    <property type="evidence" value="ECO:0007669"/>
    <property type="project" value="TreeGrafter"/>
</dbReference>
<dbReference type="OrthoDB" id="9787365at2"/>
<dbReference type="Gene3D" id="3.30.70.1150">
    <property type="entry name" value="ACT-like. Chain A, domain 2"/>
    <property type="match status" value="1"/>
</dbReference>
<dbReference type="GO" id="GO:0009099">
    <property type="term" value="P:L-valine biosynthetic process"/>
    <property type="evidence" value="ECO:0007669"/>
    <property type="project" value="UniProtKB-UniRule"/>
</dbReference>
<comment type="similarity">
    <text evidence="3 8">Belongs to the acetolactate synthase small subunit family.</text>
</comment>
<dbReference type="InterPro" id="IPR004789">
    <property type="entry name" value="Acetalactate_synth_ssu"/>
</dbReference>
<keyword evidence="8" id="KW-0808">Transferase</keyword>
<gene>
    <name evidence="10" type="ORF">SAMN05660836_00662</name>
</gene>
<evidence type="ECO:0000256" key="2">
    <source>
        <dbReference type="ARBA" id="ARBA00005025"/>
    </source>
</evidence>
<evidence type="ECO:0000313" key="10">
    <source>
        <dbReference type="EMBL" id="SFM52616.1"/>
    </source>
</evidence>
<evidence type="ECO:0000256" key="8">
    <source>
        <dbReference type="RuleBase" id="RU368092"/>
    </source>
</evidence>
<dbReference type="InterPro" id="IPR002912">
    <property type="entry name" value="ACT_dom"/>
</dbReference>
<comment type="function">
    <text evidence="8">Catalyzes the conversion of 2 pyruvate molecules into acetolactate in the first common step of the biosynthetic pathway of the branched-amino acids such as leucine, isoleucine, and valine.</text>
</comment>
<dbReference type="GO" id="GO:1990610">
    <property type="term" value="F:acetolactate synthase regulator activity"/>
    <property type="evidence" value="ECO:0007669"/>
    <property type="project" value="UniProtKB-UniRule"/>
</dbReference>
<dbReference type="Pfam" id="PF10369">
    <property type="entry name" value="ALS_ss_C"/>
    <property type="match status" value="1"/>
</dbReference>
<evidence type="ECO:0000256" key="7">
    <source>
        <dbReference type="ARBA" id="ARBA00048670"/>
    </source>
</evidence>
<reference evidence="10 11" key="1">
    <citation type="submission" date="2016-10" db="EMBL/GenBank/DDBJ databases">
        <authorList>
            <person name="de Groot N.N."/>
        </authorList>
    </citation>
    <scope>NUCLEOTIDE SEQUENCE [LARGE SCALE GENOMIC DNA]</scope>
    <source>
        <strain evidence="10 11">DSM 9990</strain>
    </source>
</reference>